<keyword evidence="1" id="KW-1133">Transmembrane helix</keyword>
<feature type="transmembrane region" description="Helical" evidence="1">
    <location>
        <begin position="20"/>
        <end position="44"/>
    </location>
</feature>
<evidence type="ECO:0000256" key="1">
    <source>
        <dbReference type="SAM" id="Phobius"/>
    </source>
</evidence>
<keyword evidence="1" id="KW-0472">Membrane</keyword>
<sequence>MQASEVSSNNGFTDTQVKHASNYALASFLNLTFLPGLAFIYLLINFSKSEKNTIDHYHALLGIKLNLIAGVSLFVVSALMILLGGFESPLTWVYVITYFTFVHTVFILVAVWAIVRAWSGQKLRDDD</sequence>
<organism evidence="2 3">
    <name type="scientific">endosymbiont of Galathealinum brachiosum</name>
    <dbReference type="NCBI Taxonomy" id="2200906"/>
    <lineage>
        <taxon>Bacteria</taxon>
        <taxon>Pseudomonadati</taxon>
        <taxon>Pseudomonadota</taxon>
        <taxon>Gammaproteobacteria</taxon>
        <taxon>sulfur-oxidizing symbionts</taxon>
    </lineage>
</organism>
<comment type="caution">
    <text evidence="2">The sequence shown here is derived from an EMBL/GenBank/DDBJ whole genome shotgun (WGS) entry which is preliminary data.</text>
</comment>
<protein>
    <recommendedName>
        <fullName evidence="4">DUF4870 domain-containing protein</fullName>
    </recommendedName>
</protein>
<evidence type="ECO:0000313" key="3">
    <source>
        <dbReference type="Proteomes" id="UP000254266"/>
    </source>
</evidence>
<dbReference type="Proteomes" id="UP000254266">
    <property type="component" value="Unassembled WGS sequence"/>
</dbReference>
<gene>
    <name evidence="2" type="ORF">DIZ80_17295</name>
</gene>
<proteinExistence type="predicted"/>
<dbReference type="EMBL" id="QFXC01000014">
    <property type="protein sequence ID" value="RDH80778.1"/>
    <property type="molecule type" value="Genomic_DNA"/>
</dbReference>
<dbReference type="AlphaFoldDB" id="A0A370D6Z8"/>
<evidence type="ECO:0000313" key="2">
    <source>
        <dbReference type="EMBL" id="RDH80778.1"/>
    </source>
</evidence>
<keyword evidence="1" id="KW-0812">Transmembrane</keyword>
<evidence type="ECO:0008006" key="4">
    <source>
        <dbReference type="Google" id="ProtNLM"/>
    </source>
</evidence>
<feature type="transmembrane region" description="Helical" evidence="1">
    <location>
        <begin position="92"/>
        <end position="115"/>
    </location>
</feature>
<keyword evidence="3" id="KW-1185">Reference proteome</keyword>
<reference evidence="2 3" key="1">
    <citation type="journal article" date="2018" name="ISME J.">
        <title>Endosymbiont genomes yield clues of tubeworm success.</title>
        <authorList>
            <person name="Li Y."/>
            <person name="Liles M.R."/>
            <person name="Halanych K.M."/>
        </authorList>
    </citation>
    <scope>NUCLEOTIDE SEQUENCE [LARGE SCALE GENOMIC DNA]</scope>
    <source>
        <strain evidence="2">A1464</strain>
    </source>
</reference>
<feature type="transmembrane region" description="Helical" evidence="1">
    <location>
        <begin position="65"/>
        <end position="86"/>
    </location>
</feature>
<accession>A0A370D6Z8</accession>
<name>A0A370D6Z8_9GAMM</name>